<keyword evidence="1" id="KW-0812">Transmembrane</keyword>
<keyword evidence="3" id="KW-1185">Reference proteome</keyword>
<reference evidence="2 3" key="1">
    <citation type="submission" date="2024-01" db="EMBL/GenBank/DDBJ databases">
        <title>The genomes of 5 underutilized Papilionoideae crops provide insights into root nodulation and disease resistance.</title>
        <authorList>
            <person name="Yuan L."/>
        </authorList>
    </citation>
    <scope>NUCLEOTIDE SEQUENCE [LARGE SCALE GENOMIC DNA]</scope>
    <source>
        <strain evidence="2">LY-2023</strain>
        <tissue evidence="2">Leaf</tissue>
    </source>
</reference>
<evidence type="ECO:0000313" key="2">
    <source>
        <dbReference type="EMBL" id="KAK7271105.1"/>
    </source>
</evidence>
<comment type="caution">
    <text evidence="2">The sequence shown here is derived from an EMBL/GenBank/DDBJ whole genome shotgun (WGS) entry which is preliminary data.</text>
</comment>
<proteinExistence type="predicted"/>
<gene>
    <name evidence="2" type="ORF">RJT34_26731</name>
</gene>
<dbReference type="EMBL" id="JAYKXN010000007">
    <property type="protein sequence ID" value="KAK7271105.1"/>
    <property type="molecule type" value="Genomic_DNA"/>
</dbReference>
<dbReference type="AlphaFoldDB" id="A0AAN9IBR1"/>
<name>A0AAN9IBR1_CLITE</name>
<evidence type="ECO:0000313" key="3">
    <source>
        <dbReference type="Proteomes" id="UP001359559"/>
    </source>
</evidence>
<feature type="transmembrane region" description="Helical" evidence="1">
    <location>
        <begin position="121"/>
        <end position="143"/>
    </location>
</feature>
<sequence length="157" mass="17820">MDGEERRRVRGCYMVAPEQRNQIAAAPHRDSPRFALLGSRLSRRNLIHARYTCAVARVSCDAISQYSVEIELCYNMRICLLLFVDEVRKEHVQGTAIQTPGLVAGVLGPQRRVSKPISFMYIVKIVFAFILIFVLGAIFTLFLDNLPAFILFIKSIM</sequence>
<keyword evidence="1" id="KW-1133">Transmembrane helix</keyword>
<dbReference type="Proteomes" id="UP001359559">
    <property type="component" value="Unassembled WGS sequence"/>
</dbReference>
<protein>
    <submittedName>
        <fullName evidence="2">Uncharacterized protein</fullName>
    </submittedName>
</protein>
<evidence type="ECO:0000256" key="1">
    <source>
        <dbReference type="SAM" id="Phobius"/>
    </source>
</evidence>
<organism evidence="2 3">
    <name type="scientific">Clitoria ternatea</name>
    <name type="common">Butterfly pea</name>
    <dbReference type="NCBI Taxonomy" id="43366"/>
    <lineage>
        <taxon>Eukaryota</taxon>
        <taxon>Viridiplantae</taxon>
        <taxon>Streptophyta</taxon>
        <taxon>Embryophyta</taxon>
        <taxon>Tracheophyta</taxon>
        <taxon>Spermatophyta</taxon>
        <taxon>Magnoliopsida</taxon>
        <taxon>eudicotyledons</taxon>
        <taxon>Gunneridae</taxon>
        <taxon>Pentapetalae</taxon>
        <taxon>rosids</taxon>
        <taxon>fabids</taxon>
        <taxon>Fabales</taxon>
        <taxon>Fabaceae</taxon>
        <taxon>Papilionoideae</taxon>
        <taxon>50 kb inversion clade</taxon>
        <taxon>NPAAA clade</taxon>
        <taxon>indigoferoid/millettioid clade</taxon>
        <taxon>Phaseoleae</taxon>
        <taxon>Clitoria</taxon>
    </lineage>
</organism>
<accession>A0AAN9IBR1</accession>
<keyword evidence="1" id="KW-0472">Membrane</keyword>